<gene>
    <name evidence="6" type="primary">nicB</name>
    <name evidence="6" type="ORF">AQS8620_01639</name>
</gene>
<reference evidence="6 7" key="1">
    <citation type="submission" date="2017-03" db="EMBL/GenBank/DDBJ databases">
        <authorList>
            <person name="Afonso C.L."/>
            <person name="Miller P.J."/>
            <person name="Scott M.A."/>
            <person name="Spackman E."/>
            <person name="Goraichik I."/>
            <person name="Dimitrov K.M."/>
            <person name="Suarez D.L."/>
            <person name="Swayne D.E."/>
        </authorList>
    </citation>
    <scope>NUCLEOTIDE SEQUENCE [LARGE SCALE GENOMIC DNA]</scope>
    <source>
        <strain evidence="6 7">CECT 8620</strain>
    </source>
</reference>
<keyword evidence="3 4" id="KW-0408">Iron</keyword>
<dbReference type="GO" id="GO:0020037">
    <property type="term" value="F:heme binding"/>
    <property type="evidence" value="ECO:0007669"/>
    <property type="project" value="InterPro"/>
</dbReference>
<dbReference type="GO" id="GO:0046872">
    <property type="term" value="F:metal ion binding"/>
    <property type="evidence" value="ECO:0007669"/>
    <property type="project" value="UniProtKB-KW"/>
</dbReference>
<keyword evidence="6" id="KW-0560">Oxidoreductase</keyword>
<dbReference type="EC" id="1.17.2.1" evidence="6"/>
<dbReference type="AlphaFoldDB" id="A0A1Y5SJT6"/>
<dbReference type="InterPro" id="IPR009056">
    <property type="entry name" value="Cyt_c-like_dom"/>
</dbReference>
<name>A0A1Y5SJT6_9RHOB</name>
<evidence type="ECO:0000256" key="3">
    <source>
        <dbReference type="ARBA" id="ARBA00023004"/>
    </source>
</evidence>
<evidence type="ECO:0000313" key="6">
    <source>
        <dbReference type="EMBL" id="SLN41792.1"/>
    </source>
</evidence>
<dbReference type="GO" id="GO:0009055">
    <property type="term" value="F:electron transfer activity"/>
    <property type="evidence" value="ECO:0007669"/>
    <property type="project" value="InterPro"/>
</dbReference>
<organism evidence="6 7">
    <name type="scientific">Aquimixticola soesokkakensis</name>
    <dbReference type="NCBI Taxonomy" id="1519096"/>
    <lineage>
        <taxon>Bacteria</taxon>
        <taxon>Pseudomonadati</taxon>
        <taxon>Pseudomonadota</taxon>
        <taxon>Alphaproteobacteria</taxon>
        <taxon>Rhodobacterales</taxon>
        <taxon>Paracoccaceae</taxon>
        <taxon>Aquimixticola</taxon>
    </lineage>
</organism>
<keyword evidence="1 4" id="KW-0349">Heme</keyword>
<dbReference type="InterPro" id="IPR051459">
    <property type="entry name" value="Cytochrome_c-type_DH"/>
</dbReference>
<evidence type="ECO:0000256" key="2">
    <source>
        <dbReference type="ARBA" id="ARBA00022723"/>
    </source>
</evidence>
<dbReference type="PANTHER" id="PTHR35008">
    <property type="entry name" value="BLL4482 PROTEIN-RELATED"/>
    <property type="match status" value="1"/>
</dbReference>
<keyword evidence="7" id="KW-1185">Reference proteome</keyword>
<dbReference type="EMBL" id="FWFS01000005">
    <property type="protein sequence ID" value="SLN41792.1"/>
    <property type="molecule type" value="Genomic_DNA"/>
</dbReference>
<evidence type="ECO:0000259" key="5">
    <source>
        <dbReference type="PROSITE" id="PS51007"/>
    </source>
</evidence>
<sequence>MRRILFPLLGLAAFGFAVFWLLTIPAAEPEGSFAGAPDPDLARGEWVFHAGGCASCHMNSDDPGGALSGGMALASDFGTFYAPNISPSVAGIAGWSARDLYNAMHHGTSPDGTHYYPAFPYTTYINTTPEDIVSLHAYLMTLPASDSPSKPHDVGFPFNQRRLLGGWKLLFLREDWSVTGNLSEQETRGRYIAEGLSHCAECHTPRGALGQLKRDDWLAGGPNPEGGTYPDITPSGLDWSPEDIAYYLTSGFTPDFDSAGGHMAYVIDNLAQLPPEDVADLVAYLKAVPPSQSE</sequence>
<dbReference type="OrthoDB" id="9811281at2"/>
<protein>
    <submittedName>
        <fullName evidence="6">Nicotinate dehydrogenase subunit B</fullName>
        <ecNumber evidence="6">1.17.2.1</ecNumber>
    </submittedName>
</protein>
<dbReference type="Pfam" id="PF00034">
    <property type="entry name" value="Cytochrom_C"/>
    <property type="match status" value="2"/>
</dbReference>
<dbReference type="Proteomes" id="UP000193862">
    <property type="component" value="Unassembled WGS sequence"/>
</dbReference>
<evidence type="ECO:0000313" key="7">
    <source>
        <dbReference type="Proteomes" id="UP000193862"/>
    </source>
</evidence>
<keyword evidence="2 4" id="KW-0479">Metal-binding</keyword>
<dbReference type="SUPFAM" id="SSF46626">
    <property type="entry name" value="Cytochrome c"/>
    <property type="match status" value="2"/>
</dbReference>
<dbReference type="InterPro" id="IPR036909">
    <property type="entry name" value="Cyt_c-like_dom_sf"/>
</dbReference>
<dbReference type="GO" id="GO:0016491">
    <property type="term" value="F:oxidoreductase activity"/>
    <property type="evidence" value="ECO:0007669"/>
    <property type="project" value="UniProtKB-KW"/>
</dbReference>
<feature type="domain" description="Cytochrome c" evidence="5">
    <location>
        <begin position="184"/>
        <end position="289"/>
    </location>
</feature>
<feature type="domain" description="Cytochrome c" evidence="5">
    <location>
        <begin position="39"/>
        <end position="143"/>
    </location>
</feature>
<dbReference type="PROSITE" id="PS51007">
    <property type="entry name" value="CYTC"/>
    <property type="match status" value="2"/>
</dbReference>
<dbReference type="RefSeq" id="WP_085836341.1">
    <property type="nucleotide sequence ID" value="NZ_FWFS01000005.1"/>
</dbReference>
<dbReference type="Gene3D" id="1.10.760.10">
    <property type="entry name" value="Cytochrome c-like domain"/>
    <property type="match status" value="2"/>
</dbReference>
<dbReference type="PANTHER" id="PTHR35008:SF8">
    <property type="entry name" value="ALCOHOL DEHYDROGENASE CYTOCHROME C SUBUNIT"/>
    <property type="match status" value="1"/>
</dbReference>
<accession>A0A1Y5SJT6</accession>
<proteinExistence type="predicted"/>
<evidence type="ECO:0000256" key="4">
    <source>
        <dbReference type="PROSITE-ProRule" id="PRU00433"/>
    </source>
</evidence>
<evidence type="ECO:0000256" key="1">
    <source>
        <dbReference type="ARBA" id="ARBA00022617"/>
    </source>
</evidence>